<dbReference type="AlphaFoldDB" id="A0A139MWW0"/>
<organism evidence="7 8">
    <name type="scientific">Streptococcus gordonii</name>
    <dbReference type="NCBI Taxonomy" id="1302"/>
    <lineage>
        <taxon>Bacteria</taxon>
        <taxon>Bacillati</taxon>
        <taxon>Bacillota</taxon>
        <taxon>Bacilli</taxon>
        <taxon>Lactobacillales</taxon>
        <taxon>Streptococcaceae</taxon>
        <taxon>Streptococcus</taxon>
    </lineage>
</organism>
<evidence type="ECO:0000313" key="7">
    <source>
        <dbReference type="EMBL" id="KXT68259.1"/>
    </source>
</evidence>
<evidence type="ECO:0000256" key="1">
    <source>
        <dbReference type="ARBA" id="ARBA00007274"/>
    </source>
</evidence>
<evidence type="ECO:0000256" key="5">
    <source>
        <dbReference type="RuleBase" id="RU367021"/>
    </source>
</evidence>
<evidence type="ECO:0000313" key="8">
    <source>
        <dbReference type="Proteomes" id="UP000070096"/>
    </source>
</evidence>
<dbReference type="Pfam" id="PF12464">
    <property type="entry name" value="Mac"/>
    <property type="match status" value="1"/>
</dbReference>
<dbReference type="PATRIC" id="fig|1302.21.peg.2331"/>
<keyword evidence="2 5" id="KW-0808">Transferase</keyword>
<sequence>MTSEYQKMIAGHYYLPGDPELRQLAQESRRQQYAFNQEQDAKKRTAIIQSWFGSTGQHLHMETNFCTDYGINIHVGEYFYANWNLTMLDVCPITIGNNAMIGPNCQFLTPLHPLNPEERNSGIEYGAPITIGDNFWAGGGVTVLPGVTLRDNVVAGAGAVITKSFGDNVVLAGNPTHVIKTIPVKEKKQ</sequence>
<dbReference type="SUPFAM" id="SSF51161">
    <property type="entry name" value="Trimeric LpxA-like enzymes"/>
    <property type="match status" value="1"/>
</dbReference>
<dbReference type="EC" id="2.3.1.-" evidence="5"/>
<dbReference type="CDD" id="cd03357">
    <property type="entry name" value="LbH_MAT_GAT"/>
    <property type="match status" value="1"/>
</dbReference>
<dbReference type="EMBL" id="LQRC01000273">
    <property type="protein sequence ID" value="KXT68259.1"/>
    <property type="molecule type" value="Genomic_DNA"/>
</dbReference>
<protein>
    <recommendedName>
        <fullName evidence="5">Acetyltransferase</fullName>
        <ecNumber evidence="5">2.3.1.-</ecNumber>
    </recommendedName>
</protein>
<feature type="domain" description="Maltose/galactoside acetyltransferase" evidence="6">
    <location>
        <begin position="5"/>
        <end position="57"/>
    </location>
</feature>
<comment type="caution">
    <text evidence="7">The sequence shown here is derived from an EMBL/GenBank/DDBJ whole genome shotgun (WGS) entry which is preliminary data.</text>
</comment>
<dbReference type="GO" id="GO:0008870">
    <property type="term" value="F:galactoside O-acetyltransferase activity"/>
    <property type="evidence" value="ECO:0007669"/>
    <property type="project" value="TreeGrafter"/>
</dbReference>
<accession>A0A139MWW0</accession>
<dbReference type="InterPro" id="IPR039369">
    <property type="entry name" value="LacA-like"/>
</dbReference>
<dbReference type="SMART" id="SM01266">
    <property type="entry name" value="Mac"/>
    <property type="match status" value="1"/>
</dbReference>
<dbReference type="Gene3D" id="2.160.10.10">
    <property type="entry name" value="Hexapeptide repeat proteins"/>
    <property type="match status" value="1"/>
</dbReference>
<name>A0A139MWW0_STRGN</name>
<evidence type="ECO:0000256" key="3">
    <source>
        <dbReference type="ARBA" id="ARBA00022737"/>
    </source>
</evidence>
<gene>
    <name evidence="7" type="ORF">SGODD07_02106</name>
</gene>
<evidence type="ECO:0000259" key="6">
    <source>
        <dbReference type="SMART" id="SM01266"/>
    </source>
</evidence>
<evidence type="ECO:0000256" key="2">
    <source>
        <dbReference type="ARBA" id="ARBA00022679"/>
    </source>
</evidence>
<keyword evidence="4 5" id="KW-0012">Acyltransferase</keyword>
<dbReference type="PANTHER" id="PTHR43017:SF1">
    <property type="entry name" value="ACETYLTRANSFERASE YJL218W-RELATED"/>
    <property type="match status" value="1"/>
</dbReference>
<dbReference type="Pfam" id="PF14602">
    <property type="entry name" value="Hexapep_2"/>
    <property type="match status" value="1"/>
</dbReference>
<evidence type="ECO:0000256" key="4">
    <source>
        <dbReference type="ARBA" id="ARBA00023315"/>
    </source>
</evidence>
<keyword evidence="3" id="KW-0677">Repeat</keyword>
<dbReference type="InterPro" id="IPR001451">
    <property type="entry name" value="Hexapep"/>
</dbReference>
<dbReference type="InterPro" id="IPR024688">
    <property type="entry name" value="Mac_dom"/>
</dbReference>
<dbReference type="Proteomes" id="UP000070096">
    <property type="component" value="Unassembled WGS sequence"/>
</dbReference>
<reference evidence="7 8" key="1">
    <citation type="submission" date="2016-01" db="EMBL/GenBank/DDBJ databases">
        <title>Highly variable Streptococcus oralis are common among viridans streptococci isolated from primates.</title>
        <authorList>
            <person name="Denapaite D."/>
            <person name="Rieger M."/>
            <person name="Koendgen S."/>
            <person name="Brueckner R."/>
            <person name="Ochigava I."/>
            <person name="Kappeler P."/>
            <person name="Maetz-Rensing K."/>
            <person name="Leendertz F."/>
            <person name="Hakenbeck R."/>
        </authorList>
    </citation>
    <scope>NUCLEOTIDE SEQUENCE [LARGE SCALE GENOMIC DNA]</scope>
    <source>
        <strain evidence="7 8">DD07</strain>
    </source>
</reference>
<proteinExistence type="inferred from homology"/>
<comment type="similarity">
    <text evidence="1 5">Belongs to the transferase hexapeptide repeat family.</text>
</comment>
<dbReference type="InterPro" id="IPR011004">
    <property type="entry name" value="Trimer_LpxA-like_sf"/>
</dbReference>
<dbReference type="PANTHER" id="PTHR43017">
    <property type="entry name" value="GALACTOSIDE O-ACETYLTRANSFERASE"/>
    <property type="match status" value="1"/>
</dbReference>